<name>A0A9W8YX13_9PEZI</name>
<dbReference type="PROSITE" id="PS00028">
    <property type="entry name" value="ZINC_FINGER_C2H2_1"/>
    <property type="match status" value="4"/>
</dbReference>
<feature type="domain" description="C2H2-type" evidence="7">
    <location>
        <begin position="493"/>
        <end position="520"/>
    </location>
</feature>
<dbReference type="FunFam" id="3.30.160.60:FF:000005">
    <property type="entry name" value="Zinc finger protein 14 homolog"/>
    <property type="match status" value="1"/>
</dbReference>
<dbReference type="Pfam" id="PF00096">
    <property type="entry name" value="zf-C2H2"/>
    <property type="match status" value="2"/>
</dbReference>
<feature type="compositionally biased region" description="Polar residues" evidence="6">
    <location>
        <begin position="193"/>
        <end position="210"/>
    </location>
</feature>
<dbReference type="EMBL" id="JAPEVB010000002">
    <property type="protein sequence ID" value="KAJ4394425.1"/>
    <property type="molecule type" value="Genomic_DNA"/>
</dbReference>
<dbReference type="Gene3D" id="3.30.160.60">
    <property type="entry name" value="Classic Zinc Finger"/>
    <property type="match status" value="5"/>
</dbReference>
<evidence type="ECO:0000259" key="7">
    <source>
        <dbReference type="PROSITE" id="PS50157"/>
    </source>
</evidence>
<dbReference type="OrthoDB" id="3437960at2759"/>
<dbReference type="PANTHER" id="PTHR19818:SF139">
    <property type="entry name" value="PAIR-RULE PROTEIN ODD-PAIRED"/>
    <property type="match status" value="1"/>
</dbReference>
<dbReference type="PANTHER" id="PTHR19818">
    <property type="entry name" value="ZINC FINGER PROTEIN ZIC AND GLI"/>
    <property type="match status" value="1"/>
</dbReference>
<dbReference type="GO" id="GO:0045944">
    <property type="term" value="P:positive regulation of transcription by RNA polymerase II"/>
    <property type="evidence" value="ECO:0007669"/>
    <property type="project" value="UniProtKB-ARBA"/>
</dbReference>
<feature type="region of interest" description="Disordered" evidence="6">
    <location>
        <begin position="182"/>
        <end position="268"/>
    </location>
</feature>
<dbReference type="AlphaFoldDB" id="A0A9W8YX13"/>
<dbReference type="SUPFAM" id="SSF57667">
    <property type="entry name" value="beta-beta-alpha zinc fingers"/>
    <property type="match status" value="3"/>
</dbReference>
<feature type="domain" description="C2H2-type" evidence="7">
    <location>
        <begin position="552"/>
        <end position="579"/>
    </location>
</feature>
<keyword evidence="9" id="KW-1185">Reference proteome</keyword>
<dbReference type="Proteomes" id="UP001140453">
    <property type="component" value="Unassembled WGS sequence"/>
</dbReference>
<dbReference type="InterPro" id="IPR013087">
    <property type="entry name" value="Znf_C2H2_type"/>
</dbReference>
<evidence type="ECO:0000313" key="8">
    <source>
        <dbReference type="EMBL" id="KAJ4394425.1"/>
    </source>
</evidence>
<dbReference type="InterPro" id="IPR036236">
    <property type="entry name" value="Znf_C2H2_sf"/>
</dbReference>
<keyword evidence="3 5" id="KW-0863">Zinc-finger</keyword>
<feature type="region of interest" description="Disordered" evidence="6">
    <location>
        <begin position="374"/>
        <end position="395"/>
    </location>
</feature>
<evidence type="ECO:0000256" key="5">
    <source>
        <dbReference type="PROSITE-ProRule" id="PRU00042"/>
    </source>
</evidence>
<dbReference type="Pfam" id="PF13912">
    <property type="entry name" value="zf-C2H2_6"/>
    <property type="match status" value="1"/>
</dbReference>
<reference evidence="8" key="1">
    <citation type="submission" date="2022-10" db="EMBL/GenBank/DDBJ databases">
        <title>Tapping the CABI collections for fungal endophytes: first genome assemblies for Collariella, Neodidymelliopsis, Ascochyta clinopodiicola, Didymella pomorum, Didymosphaeria variabile, Neocosmospora piperis and Neocucurbitaria cava.</title>
        <authorList>
            <person name="Hill R."/>
        </authorList>
    </citation>
    <scope>NUCLEOTIDE SEQUENCE</scope>
    <source>
        <strain evidence="8">IMI 355082</strain>
    </source>
</reference>
<dbReference type="GO" id="GO:0000981">
    <property type="term" value="F:DNA-binding transcription factor activity, RNA polymerase II-specific"/>
    <property type="evidence" value="ECO:0007669"/>
    <property type="project" value="TreeGrafter"/>
</dbReference>
<comment type="caution">
    <text evidence="8">The sequence shown here is derived from an EMBL/GenBank/DDBJ whole genome shotgun (WGS) entry which is preliminary data.</text>
</comment>
<dbReference type="InterPro" id="IPR050329">
    <property type="entry name" value="GLI_C2H2-zinc-finger"/>
</dbReference>
<organism evidence="8 9">
    <name type="scientific">Gnomoniopsis smithogilvyi</name>
    <dbReference type="NCBI Taxonomy" id="1191159"/>
    <lineage>
        <taxon>Eukaryota</taxon>
        <taxon>Fungi</taxon>
        <taxon>Dikarya</taxon>
        <taxon>Ascomycota</taxon>
        <taxon>Pezizomycotina</taxon>
        <taxon>Sordariomycetes</taxon>
        <taxon>Sordariomycetidae</taxon>
        <taxon>Diaporthales</taxon>
        <taxon>Gnomoniaceae</taxon>
        <taxon>Gnomoniopsis</taxon>
    </lineage>
</organism>
<evidence type="ECO:0000313" key="9">
    <source>
        <dbReference type="Proteomes" id="UP001140453"/>
    </source>
</evidence>
<keyword evidence="2" id="KW-0677">Repeat</keyword>
<keyword evidence="4" id="KW-0862">Zinc</keyword>
<protein>
    <recommendedName>
        <fullName evidence="7">C2H2-type domain-containing protein</fullName>
    </recommendedName>
</protein>
<gene>
    <name evidence="8" type="ORF">N0V93_003643</name>
</gene>
<feature type="compositionally biased region" description="Polar residues" evidence="6">
    <location>
        <begin position="256"/>
        <end position="268"/>
    </location>
</feature>
<dbReference type="GO" id="GO:0000978">
    <property type="term" value="F:RNA polymerase II cis-regulatory region sequence-specific DNA binding"/>
    <property type="evidence" value="ECO:0007669"/>
    <property type="project" value="TreeGrafter"/>
</dbReference>
<feature type="domain" description="C2H2-type" evidence="7">
    <location>
        <begin position="580"/>
        <end position="610"/>
    </location>
</feature>
<evidence type="ECO:0000256" key="2">
    <source>
        <dbReference type="ARBA" id="ARBA00022737"/>
    </source>
</evidence>
<evidence type="ECO:0000256" key="3">
    <source>
        <dbReference type="ARBA" id="ARBA00022771"/>
    </source>
</evidence>
<dbReference type="GO" id="GO:0008270">
    <property type="term" value="F:zinc ion binding"/>
    <property type="evidence" value="ECO:0007669"/>
    <property type="project" value="UniProtKB-KW"/>
</dbReference>
<sequence>MDDHFNSTWLPVGAVPYHEHLDKRYPSCDEQCIPTGHPHDLSDFSSLFGAQTTTHFDRSHDDACLDKMGCPGLGLDAGMDNHKSRPFSFEPWDRAADSSSFSFATLNAPQVDRSSLGCSMTLSLSDECCNSSCLDEDACSTGTCDPDTFCRDENCPKPQVGHDVAHGATILQEISGAKSNQQLLDPNIHSPGISASTYPYTPQSMEQSTPFPFEYSDPYLADQVNSFGSAPDGQQSHSGARHPSEDFSEGFDPSQGIHSPQGTSLETSAHYTPVPLQHSQAFPSVFHLDSYNSDHTFENSFGQAHTQQTPWNYHPPPVNANFGSPPSNLWTTVQEPLHGFNFNAPVTGQSMGPTCGHHSLNGNNSSRDEVACRPVSQEQPTPSTPILSATATPSPAPELATFVPQEHDIHRCKWILDGERVCGKQFKDNRELHDHIAGTHVEALQADGQDGFICHWAGCSRQTDEKLQSKRGFTARSKLKRHLNIHIGPVDSYICQECGKVCSSSQALNTHLVTHSEARPHRCDEKGCNKAFKTADSLKVHKQNVHSESKPYVCPICGKAFKDSSNFSKHKATHSNEKPWVCRTRGCSESFARRDQLIRHASKMHNEPVKKLNELYPKRVRGARATEQLGRTALVAASSTQMMLCEAI</sequence>
<dbReference type="GO" id="GO:0005634">
    <property type="term" value="C:nucleus"/>
    <property type="evidence" value="ECO:0007669"/>
    <property type="project" value="UniProtKB-ARBA"/>
</dbReference>
<dbReference type="PROSITE" id="PS50157">
    <property type="entry name" value="ZINC_FINGER_C2H2_2"/>
    <property type="match status" value="4"/>
</dbReference>
<feature type="compositionally biased region" description="Polar residues" evidence="6">
    <location>
        <begin position="223"/>
        <end position="238"/>
    </location>
</feature>
<feature type="domain" description="C2H2-type" evidence="7">
    <location>
        <begin position="521"/>
        <end position="551"/>
    </location>
</feature>
<evidence type="ECO:0000256" key="6">
    <source>
        <dbReference type="SAM" id="MobiDB-lite"/>
    </source>
</evidence>
<evidence type="ECO:0000256" key="4">
    <source>
        <dbReference type="ARBA" id="ARBA00022833"/>
    </source>
</evidence>
<evidence type="ECO:0000256" key="1">
    <source>
        <dbReference type="ARBA" id="ARBA00022723"/>
    </source>
</evidence>
<keyword evidence="1" id="KW-0479">Metal-binding</keyword>
<dbReference type="SMART" id="SM00355">
    <property type="entry name" value="ZnF_C2H2"/>
    <property type="match status" value="6"/>
</dbReference>
<accession>A0A9W8YX13</accession>
<feature type="compositionally biased region" description="Polar residues" evidence="6">
    <location>
        <begin position="376"/>
        <end position="393"/>
    </location>
</feature>
<proteinExistence type="predicted"/>